<dbReference type="PANTHER" id="PTHR42791:SF1">
    <property type="entry name" value="N-ACETYLTRANSFERASE DOMAIN-CONTAINING PROTEIN"/>
    <property type="match status" value="1"/>
</dbReference>
<reference evidence="2 3" key="1">
    <citation type="journal article" date="2016" name="Mol. Biol. Evol.">
        <title>Comparative Genomics of Early-Diverging Mushroom-Forming Fungi Provides Insights into the Origins of Lignocellulose Decay Capabilities.</title>
        <authorList>
            <person name="Nagy L.G."/>
            <person name="Riley R."/>
            <person name="Tritt A."/>
            <person name="Adam C."/>
            <person name="Daum C."/>
            <person name="Floudas D."/>
            <person name="Sun H."/>
            <person name="Yadav J.S."/>
            <person name="Pangilinan J."/>
            <person name="Larsson K.H."/>
            <person name="Matsuura K."/>
            <person name="Barry K."/>
            <person name="Labutti K."/>
            <person name="Kuo R."/>
            <person name="Ohm R.A."/>
            <person name="Bhattacharya S.S."/>
            <person name="Shirouzu T."/>
            <person name="Yoshinaga Y."/>
            <person name="Martin F.M."/>
            <person name="Grigoriev I.V."/>
            <person name="Hibbett D.S."/>
        </authorList>
    </citation>
    <scope>NUCLEOTIDE SEQUENCE [LARGE SCALE GENOMIC DNA]</scope>
    <source>
        <strain evidence="2 3">HHB12029</strain>
    </source>
</reference>
<feature type="domain" description="N-acetyltransferase" evidence="1">
    <location>
        <begin position="110"/>
        <end position="247"/>
    </location>
</feature>
<evidence type="ECO:0000313" key="2">
    <source>
        <dbReference type="EMBL" id="KZW01102.1"/>
    </source>
</evidence>
<name>A0A165NR55_EXIGL</name>
<dbReference type="PANTHER" id="PTHR42791">
    <property type="entry name" value="GNAT FAMILY ACETYLTRANSFERASE"/>
    <property type="match status" value="1"/>
</dbReference>
<keyword evidence="3" id="KW-1185">Reference proteome</keyword>
<proteinExistence type="predicted"/>
<dbReference type="InParanoid" id="A0A165NR55"/>
<dbReference type="SUPFAM" id="SSF55729">
    <property type="entry name" value="Acyl-CoA N-acyltransferases (Nat)"/>
    <property type="match status" value="1"/>
</dbReference>
<dbReference type="GO" id="GO:0016747">
    <property type="term" value="F:acyltransferase activity, transferring groups other than amino-acyl groups"/>
    <property type="evidence" value="ECO:0007669"/>
    <property type="project" value="InterPro"/>
</dbReference>
<dbReference type="InterPro" id="IPR000182">
    <property type="entry name" value="GNAT_dom"/>
</dbReference>
<dbReference type="AlphaFoldDB" id="A0A165NR55"/>
<sequence length="255" mass="28036">MRKPTASPITMPSSSLPWMISQVDGLKCKAFDQAVDILVDAFRNDVTTRSMIGDNDALLRPFYYASLAAAVLGGRVWTVTSTSPEERAVGVLACFGPQEAFLSRCARCVYHIWMGSKFTSGSRSEGQRAAGWDDFWAQLDENTRKWWTDEHLPNQAAFETGAYGPGVKLGAWHMILLAVDPAYQGCGVGSSLVQHVVDLATPRGDAVTVNATVDTNRTFYARRGFRECGRQEWAGQCAKWTFSCHIKAHDSAIST</sequence>
<gene>
    <name evidence="2" type="ORF">EXIGLDRAFT_100096</name>
</gene>
<dbReference type="PROSITE" id="PS51186">
    <property type="entry name" value="GNAT"/>
    <property type="match status" value="1"/>
</dbReference>
<dbReference type="Pfam" id="PF13673">
    <property type="entry name" value="Acetyltransf_10"/>
    <property type="match status" value="1"/>
</dbReference>
<dbReference type="InterPro" id="IPR016181">
    <property type="entry name" value="Acyl_CoA_acyltransferase"/>
</dbReference>
<dbReference type="Gene3D" id="3.40.630.30">
    <property type="match status" value="1"/>
</dbReference>
<dbReference type="InterPro" id="IPR052523">
    <property type="entry name" value="Trichothecene_AcTrans"/>
</dbReference>
<accession>A0A165NR55</accession>
<dbReference type="OrthoDB" id="61113at2759"/>
<dbReference type="Proteomes" id="UP000077266">
    <property type="component" value="Unassembled WGS sequence"/>
</dbReference>
<dbReference type="EMBL" id="KV425896">
    <property type="protein sequence ID" value="KZW01102.1"/>
    <property type="molecule type" value="Genomic_DNA"/>
</dbReference>
<evidence type="ECO:0000313" key="3">
    <source>
        <dbReference type="Proteomes" id="UP000077266"/>
    </source>
</evidence>
<dbReference type="CDD" id="cd04301">
    <property type="entry name" value="NAT_SF"/>
    <property type="match status" value="1"/>
</dbReference>
<organism evidence="2 3">
    <name type="scientific">Exidia glandulosa HHB12029</name>
    <dbReference type="NCBI Taxonomy" id="1314781"/>
    <lineage>
        <taxon>Eukaryota</taxon>
        <taxon>Fungi</taxon>
        <taxon>Dikarya</taxon>
        <taxon>Basidiomycota</taxon>
        <taxon>Agaricomycotina</taxon>
        <taxon>Agaricomycetes</taxon>
        <taxon>Auriculariales</taxon>
        <taxon>Exidiaceae</taxon>
        <taxon>Exidia</taxon>
    </lineage>
</organism>
<evidence type="ECO:0000259" key="1">
    <source>
        <dbReference type="PROSITE" id="PS51186"/>
    </source>
</evidence>
<protein>
    <recommendedName>
        <fullName evidence="1">N-acetyltransferase domain-containing protein</fullName>
    </recommendedName>
</protein>